<reference evidence="2 3" key="1">
    <citation type="journal article" date="2013" name="Genome Announc.">
        <title>Draft genome sequences for three mercury-methylating, sulfate-reducing bacteria.</title>
        <authorList>
            <person name="Brown S.D."/>
            <person name="Hurt R.A.Jr."/>
            <person name="Gilmour C.C."/>
            <person name="Elias D.A."/>
        </authorList>
    </citation>
    <scope>NUCLEOTIDE SEQUENCE [LARGE SCALE GENOMIC DNA]</scope>
    <source>
        <strain evidence="2 3">DSM 16529</strain>
    </source>
</reference>
<name>S7T5T5_9BACT</name>
<keyword evidence="1" id="KW-0472">Membrane</keyword>
<dbReference type="PATRIC" id="fig|1121439.3.peg.2110"/>
<organism evidence="2 3">
    <name type="scientific">Alkalidesulfovibrio alkalitolerans DSM 16529</name>
    <dbReference type="NCBI Taxonomy" id="1121439"/>
    <lineage>
        <taxon>Bacteria</taxon>
        <taxon>Pseudomonadati</taxon>
        <taxon>Thermodesulfobacteriota</taxon>
        <taxon>Desulfovibrionia</taxon>
        <taxon>Desulfovibrionales</taxon>
        <taxon>Desulfovibrionaceae</taxon>
        <taxon>Alkalidesulfovibrio</taxon>
    </lineage>
</organism>
<feature type="transmembrane region" description="Helical" evidence="1">
    <location>
        <begin position="12"/>
        <end position="32"/>
    </location>
</feature>
<dbReference type="eggNOG" id="COG2181">
    <property type="taxonomic scope" value="Bacteria"/>
</dbReference>
<feature type="transmembrane region" description="Helical" evidence="1">
    <location>
        <begin position="172"/>
        <end position="192"/>
    </location>
</feature>
<keyword evidence="1" id="KW-0812">Transmembrane</keyword>
<feature type="transmembrane region" description="Helical" evidence="1">
    <location>
        <begin position="77"/>
        <end position="98"/>
    </location>
</feature>
<feature type="transmembrane region" description="Helical" evidence="1">
    <location>
        <begin position="118"/>
        <end position="136"/>
    </location>
</feature>
<dbReference type="SUPFAM" id="SSF103501">
    <property type="entry name" value="Respiratory nitrate reductase 1 gamma chain"/>
    <property type="match status" value="1"/>
</dbReference>
<dbReference type="OrthoDB" id="5450521at2"/>
<dbReference type="Gene3D" id="1.20.950.20">
    <property type="entry name" value="Transmembrane di-heme cytochromes, Chain C"/>
    <property type="match status" value="1"/>
</dbReference>
<feature type="transmembrane region" description="Helical" evidence="1">
    <location>
        <begin position="148"/>
        <end position="166"/>
    </location>
</feature>
<proteinExistence type="predicted"/>
<evidence type="ECO:0000256" key="1">
    <source>
        <dbReference type="SAM" id="Phobius"/>
    </source>
</evidence>
<keyword evidence="1" id="KW-1133">Transmembrane helix</keyword>
<protein>
    <submittedName>
        <fullName evidence="2">Nitrate reductase gamma subunit</fullName>
    </submittedName>
</protein>
<dbReference type="AlphaFoldDB" id="S7T5T5"/>
<gene>
    <name evidence="2" type="ORF">dsat_0749</name>
</gene>
<keyword evidence="3" id="KW-1185">Reference proteome</keyword>
<dbReference type="RefSeq" id="WP_020887446.1">
    <property type="nucleotide sequence ID" value="NZ_ATHI01000027.1"/>
</dbReference>
<evidence type="ECO:0000313" key="3">
    <source>
        <dbReference type="Proteomes" id="UP000014975"/>
    </source>
</evidence>
<dbReference type="STRING" id="1121439.dsat_0749"/>
<sequence>MTTMHEFYEFAVGPLARAAFGVLIIGLALRLWRYRKKARLAARNLPPDFRTGWALASIARFLLPLNRTARTSPWTTAAGFALHVPLLLTAFFLSGHVVLVEQWWGLSWPTISDSLADVLTVTAIAAVAFLAARRLFHPPVKGLSRPSDLIVLALVALPLVTGLAAHRQWGDYPTMLTLHVTSACALLIAIPFTKLSHMALFFVSRAATGSDFGKRQVGPW</sequence>
<comment type="caution">
    <text evidence="2">The sequence shown here is derived from an EMBL/GenBank/DDBJ whole genome shotgun (WGS) entry which is preliminary data.</text>
</comment>
<evidence type="ECO:0000313" key="2">
    <source>
        <dbReference type="EMBL" id="EPR32397.1"/>
    </source>
</evidence>
<dbReference type="InterPro" id="IPR036197">
    <property type="entry name" value="NarG-like_sf"/>
</dbReference>
<accession>S7T5T5</accession>
<dbReference type="EMBL" id="ATHI01000027">
    <property type="protein sequence ID" value="EPR32397.1"/>
    <property type="molecule type" value="Genomic_DNA"/>
</dbReference>
<dbReference type="Proteomes" id="UP000014975">
    <property type="component" value="Unassembled WGS sequence"/>
</dbReference>